<organism evidence="3 4">
    <name type="scientific">Emiliania huxleyi (strain CCMP1516)</name>
    <dbReference type="NCBI Taxonomy" id="280463"/>
    <lineage>
        <taxon>Eukaryota</taxon>
        <taxon>Haptista</taxon>
        <taxon>Haptophyta</taxon>
        <taxon>Prymnesiophyceae</taxon>
        <taxon>Isochrysidales</taxon>
        <taxon>Noelaerhabdaceae</taxon>
        <taxon>Emiliania</taxon>
    </lineage>
</organism>
<keyword evidence="1" id="KW-1133">Transmembrane helix</keyword>
<dbReference type="PaxDb" id="2903-EOD41906"/>
<reference evidence="3" key="2">
    <citation type="submission" date="2024-10" db="UniProtKB">
        <authorList>
            <consortium name="EnsemblProtists"/>
        </authorList>
    </citation>
    <scope>IDENTIFICATION</scope>
</reference>
<dbReference type="AlphaFoldDB" id="A0A0D3L1M1"/>
<sequence length="173" mass="18982">MVSWWVATAASVGAGAALVAALHIRSRRRPAVRSWWQGVEVRPSRIDGAGDGLFTTRRFVVGEVLGLYYGRVLSLVEATRLSNRDYLMGGFGLNAHARFALDAPARYVNDHFDRDCLNARFVKSRAERRARLVATRTILPGEEVYAAYGQAYWRARGIDPLGPPAAVAAEHGG</sequence>
<name>A0A0D3L1M1_EMIH1</name>
<dbReference type="Proteomes" id="UP000013827">
    <property type="component" value="Unassembled WGS sequence"/>
</dbReference>
<accession>A0A0D3L1M1</accession>
<protein>
    <recommendedName>
        <fullName evidence="2">SET domain-containing protein</fullName>
    </recommendedName>
</protein>
<keyword evidence="1" id="KW-0472">Membrane</keyword>
<dbReference type="STRING" id="2903.R1G1K2"/>
<dbReference type="OMA" id="QAYWRAR"/>
<proteinExistence type="predicted"/>
<dbReference type="GeneID" id="17287176"/>
<keyword evidence="4" id="KW-1185">Reference proteome</keyword>
<dbReference type="Gene3D" id="2.170.270.10">
    <property type="entry name" value="SET domain"/>
    <property type="match status" value="1"/>
</dbReference>
<dbReference type="InterPro" id="IPR001214">
    <property type="entry name" value="SET_dom"/>
</dbReference>
<feature type="transmembrane region" description="Helical" evidence="1">
    <location>
        <begin position="6"/>
        <end position="24"/>
    </location>
</feature>
<dbReference type="eggNOG" id="ENOG502S9YS">
    <property type="taxonomic scope" value="Eukaryota"/>
</dbReference>
<dbReference type="InterPro" id="IPR046341">
    <property type="entry name" value="SET_dom_sf"/>
</dbReference>
<dbReference type="PROSITE" id="PS50280">
    <property type="entry name" value="SET"/>
    <property type="match status" value="1"/>
</dbReference>
<evidence type="ECO:0000313" key="4">
    <source>
        <dbReference type="Proteomes" id="UP000013827"/>
    </source>
</evidence>
<dbReference type="HOGENOM" id="CLU_1550398_0_0_1"/>
<feature type="domain" description="SET" evidence="2">
    <location>
        <begin position="37"/>
        <end position="149"/>
    </location>
</feature>
<keyword evidence="1" id="KW-0812">Transmembrane</keyword>
<evidence type="ECO:0000256" key="1">
    <source>
        <dbReference type="SAM" id="Phobius"/>
    </source>
</evidence>
<reference evidence="4" key="1">
    <citation type="journal article" date="2013" name="Nature">
        <title>Pan genome of the phytoplankton Emiliania underpins its global distribution.</title>
        <authorList>
            <person name="Read B.A."/>
            <person name="Kegel J."/>
            <person name="Klute M.J."/>
            <person name="Kuo A."/>
            <person name="Lefebvre S.C."/>
            <person name="Maumus F."/>
            <person name="Mayer C."/>
            <person name="Miller J."/>
            <person name="Monier A."/>
            <person name="Salamov A."/>
            <person name="Young J."/>
            <person name="Aguilar M."/>
            <person name="Claverie J.M."/>
            <person name="Frickenhaus S."/>
            <person name="Gonzalez K."/>
            <person name="Herman E.K."/>
            <person name="Lin Y.C."/>
            <person name="Napier J."/>
            <person name="Ogata H."/>
            <person name="Sarno A.F."/>
            <person name="Shmutz J."/>
            <person name="Schroeder D."/>
            <person name="de Vargas C."/>
            <person name="Verret F."/>
            <person name="von Dassow P."/>
            <person name="Valentin K."/>
            <person name="Van de Peer Y."/>
            <person name="Wheeler G."/>
            <person name="Dacks J.B."/>
            <person name="Delwiche C.F."/>
            <person name="Dyhrman S.T."/>
            <person name="Glockner G."/>
            <person name="John U."/>
            <person name="Richards T."/>
            <person name="Worden A.Z."/>
            <person name="Zhang X."/>
            <person name="Grigoriev I.V."/>
            <person name="Allen A.E."/>
            <person name="Bidle K."/>
            <person name="Borodovsky M."/>
            <person name="Bowler C."/>
            <person name="Brownlee C."/>
            <person name="Cock J.M."/>
            <person name="Elias M."/>
            <person name="Gladyshev V.N."/>
            <person name="Groth M."/>
            <person name="Guda C."/>
            <person name="Hadaegh A."/>
            <person name="Iglesias-Rodriguez M.D."/>
            <person name="Jenkins J."/>
            <person name="Jones B.M."/>
            <person name="Lawson T."/>
            <person name="Leese F."/>
            <person name="Lindquist E."/>
            <person name="Lobanov A."/>
            <person name="Lomsadze A."/>
            <person name="Malik S.B."/>
            <person name="Marsh M.E."/>
            <person name="Mackinder L."/>
            <person name="Mock T."/>
            <person name="Mueller-Roeber B."/>
            <person name="Pagarete A."/>
            <person name="Parker M."/>
            <person name="Probert I."/>
            <person name="Quesneville H."/>
            <person name="Raines C."/>
            <person name="Rensing S.A."/>
            <person name="Riano-Pachon D.M."/>
            <person name="Richier S."/>
            <person name="Rokitta S."/>
            <person name="Shiraiwa Y."/>
            <person name="Soanes D.M."/>
            <person name="van der Giezen M."/>
            <person name="Wahlund T.M."/>
            <person name="Williams B."/>
            <person name="Wilson W."/>
            <person name="Wolfe G."/>
            <person name="Wurch L.L."/>
        </authorList>
    </citation>
    <scope>NUCLEOTIDE SEQUENCE</scope>
</reference>
<dbReference type="SUPFAM" id="SSF82199">
    <property type="entry name" value="SET domain"/>
    <property type="match status" value="1"/>
</dbReference>
<dbReference type="EnsemblProtists" id="EOD41906">
    <property type="protein sequence ID" value="EOD41906"/>
    <property type="gene ID" value="EMIHUDRAFT_447511"/>
</dbReference>
<dbReference type="Pfam" id="PF00856">
    <property type="entry name" value="SET"/>
    <property type="match status" value="1"/>
</dbReference>
<dbReference type="RefSeq" id="XP_005794335.1">
    <property type="nucleotide sequence ID" value="XM_005794278.1"/>
</dbReference>
<dbReference type="KEGG" id="ehx:EMIHUDRAFT_447511"/>
<evidence type="ECO:0000313" key="3">
    <source>
        <dbReference type="EnsemblProtists" id="EOD41906"/>
    </source>
</evidence>
<evidence type="ECO:0000259" key="2">
    <source>
        <dbReference type="PROSITE" id="PS50280"/>
    </source>
</evidence>